<dbReference type="Pfam" id="PF08309">
    <property type="entry name" value="LVIVD"/>
    <property type="match status" value="10"/>
</dbReference>
<dbReference type="EMBL" id="UOFP01000202">
    <property type="protein sequence ID" value="VAW87878.1"/>
    <property type="molecule type" value="Genomic_DNA"/>
</dbReference>
<organism evidence="1">
    <name type="scientific">hydrothermal vent metagenome</name>
    <dbReference type="NCBI Taxonomy" id="652676"/>
    <lineage>
        <taxon>unclassified sequences</taxon>
        <taxon>metagenomes</taxon>
        <taxon>ecological metagenomes</taxon>
    </lineage>
</organism>
<evidence type="ECO:0000313" key="1">
    <source>
        <dbReference type="EMBL" id="VAW87878.1"/>
    </source>
</evidence>
<dbReference type="SUPFAM" id="SSF50998">
    <property type="entry name" value="Quinoprotein alcohol dehydrogenase-like"/>
    <property type="match status" value="1"/>
</dbReference>
<dbReference type="InterPro" id="IPR013211">
    <property type="entry name" value="LVIVD"/>
</dbReference>
<reference evidence="1" key="1">
    <citation type="submission" date="2018-06" db="EMBL/GenBank/DDBJ databases">
        <authorList>
            <person name="Zhirakovskaya E."/>
        </authorList>
    </citation>
    <scope>NUCLEOTIDE SEQUENCE</scope>
</reference>
<dbReference type="SUPFAM" id="SSF75011">
    <property type="entry name" value="3-carboxy-cis,cis-mucoante lactonizing enzyme"/>
    <property type="match status" value="1"/>
</dbReference>
<accession>A0A3B0Z3P6</accession>
<name>A0A3B0Z3P6_9ZZZZ</name>
<gene>
    <name evidence="1" type="ORF">MNBD_GAMMA18-753</name>
</gene>
<sequence length="977" mass="107741">MKYNTPLFCILLSLLLAGCNALPQIQHLNPQQINLGQPATLTLQLDNASAEAQVAIRPSHITTKHRQLLSSQASALLILANDQQLITEGGVLKLQNQQQLISQLILPETIRHLALSGETVLLADSAQQLYRIATDQNQLRILQQWSLPHSIDHLGAHFVASFKGELSLVANTGIQHYTLDQPFNAIDCLADHCYLASADGVVIIELQPAGKYHNIGLFSVAGAVNDLQIVDEQLYLAGDMGFTVVDIQNPQQPRWLASNNKFGPADELAVGEFFALLRNQQGGYHLVDIRMPNQPIWSGYFSGPKDTPFALHQNSAWLVDELELLQLDIANATLPILNHSGINLGGSRRVQLRDNTLYVADWFSGLHLYDISNPEAPQHQGNLHTPGSAKGVWLDDHYLYLGDDDHGLQIIDLNTLSVVHQVATTGLAYTMDRQGDLLYLADHRGGFHLIDISEPEKAHIVGSHDTPQKVWSIQAYKNFALVTDDQSGVLIFDLSNPSQPRQVAQYQPGGFAEDIVVRGDIAYVAFFNDGLHILDISNPQQPQPLGYLATPGNARGIYLEDNLLYLADWYAGLQIIDIENPQQPQWLGGVDTPGAAWGVVVHDQQAYIMDWWGGIQTADISDPHHPKLQHNTHQQDRLADIALNHNHAYLAAGHGGLQVFDINNSQGPIWSTALALSGSSNQIVVNNNLAYISHHPGGISVVDIQDPFYAQLIEHHPVEKPIQQLSLLGDRLLALSADDSLTSWKIGADKRLHLNTSHSPDGLRAVGDSDHWAVVINQQGGIELLDPQTLDSLSVLPGDFKQVILANNTLYALTDKQLFIALLHDTHIQPVSRFAVNQTMYDMQLSDSMLYLSGEREVLAVAVDQPEQPALRHIYPRSGQAGAIAIEKGALFAAGDKLLASTPLLPPFKQQHQQEQWQLALSAGYPLGKYDLIMRRASGEQQEYNNAFQVQMPRGRRVNFTMEDLQKAISKVPSAPE</sequence>
<dbReference type="InterPro" id="IPR011047">
    <property type="entry name" value="Quinoprotein_ADH-like_sf"/>
</dbReference>
<protein>
    <submittedName>
        <fullName evidence="1">Uncharacterized protein</fullName>
    </submittedName>
</protein>
<dbReference type="PROSITE" id="PS51257">
    <property type="entry name" value="PROKAR_LIPOPROTEIN"/>
    <property type="match status" value="1"/>
</dbReference>
<dbReference type="SUPFAM" id="SSF69322">
    <property type="entry name" value="Tricorn protease domain 2"/>
    <property type="match status" value="1"/>
</dbReference>
<proteinExistence type="predicted"/>
<dbReference type="AlphaFoldDB" id="A0A3B0Z3P6"/>
<dbReference type="InterPro" id="IPR015943">
    <property type="entry name" value="WD40/YVTN_repeat-like_dom_sf"/>
</dbReference>
<dbReference type="Gene3D" id="2.130.10.10">
    <property type="entry name" value="YVTN repeat-like/Quinoprotein amine dehydrogenase"/>
    <property type="match status" value="2"/>
</dbReference>